<protein>
    <submittedName>
        <fullName evidence="1">Uncharacterized protein</fullName>
    </submittedName>
</protein>
<evidence type="ECO:0000313" key="1">
    <source>
        <dbReference type="EMBL" id="MBC8316798.1"/>
    </source>
</evidence>
<proteinExistence type="predicted"/>
<sequence>MKGIPMMTNVSMLKKWICTAAVFVVFVFLSGKPADAADLVSGSYTSFSGNSIVLSIDIQSPPPASLIIEQYLPPGTEIVGSEPKLKKYNIKKGEAKWLLKDVRPGKMTVKLQLAGKIAKGDVRALLRCMDPATGKFVEKNVTP</sequence>
<evidence type="ECO:0000313" key="2">
    <source>
        <dbReference type="Proteomes" id="UP000614424"/>
    </source>
</evidence>
<gene>
    <name evidence="1" type="ORF">H8E41_02765</name>
</gene>
<name>A0A8J6NDN7_9BACT</name>
<dbReference type="AlphaFoldDB" id="A0A8J6NDN7"/>
<reference evidence="1 2" key="1">
    <citation type="submission" date="2020-08" db="EMBL/GenBank/DDBJ databases">
        <title>Bridging the membrane lipid divide: bacteria of the FCB group superphylum have the potential to synthesize archaeal ether lipids.</title>
        <authorList>
            <person name="Villanueva L."/>
            <person name="Von Meijenfeldt F.A.B."/>
            <person name="Westbye A.B."/>
            <person name="Yadav S."/>
            <person name="Hopmans E.C."/>
            <person name="Dutilh B.E."/>
            <person name="Sinninghe Damste J.S."/>
        </authorList>
    </citation>
    <scope>NUCLEOTIDE SEQUENCE [LARGE SCALE GENOMIC DNA]</scope>
    <source>
        <strain evidence="1">NIOZ-UU47</strain>
    </source>
</reference>
<accession>A0A8J6NDN7</accession>
<dbReference type="Proteomes" id="UP000614424">
    <property type="component" value="Unassembled WGS sequence"/>
</dbReference>
<comment type="caution">
    <text evidence="1">The sequence shown here is derived from an EMBL/GenBank/DDBJ whole genome shotgun (WGS) entry which is preliminary data.</text>
</comment>
<dbReference type="EMBL" id="JACNJZ010000055">
    <property type="protein sequence ID" value="MBC8316798.1"/>
    <property type="molecule type" value="Genomic_DNA"/>
</dbReference>
<organism evidence="1 2">
    <name type="scientific">Candidatus Desulfobia pelagia</name>
    <dbReference type="NCBI Taxonomy" id="2841692"/>
    <lineage>
        <taxon>Bacteria</taxon>
        <taxon>Pseudomonadati</taxon>
        <taxon>Thermodesulfobacteriota</taxon>
        <taxon>Desulfobulbia</taxon>
        <taxon>Desulfobulbales</taxon>
        <taxon>Desulfobulbaceae</taxon>
        <taxon>Candidatus Desulfobia</taxon>
    </lineage>
</organism>